<gene>
    <name evidence="2" type="ORF">A6R68_11268</name>
</gene>
<accession>A0A1A6FWN5</accession>
<evidence type="ECO:0000313" key="2">
    <source>
        <dbReference type="EMBL" id="OBS57607.1"/>
    </source>
</evidence>
<comment type="caution">
    <text evidence="2">The sequence shown here is derived from an EMBL/GenBank/DDBJ whole genome shotgun (WGS) entry which is preliminary data.</text>
</comment>
<evidence type="ECO:0000256" key="1">
    <source>
        <dbReference type="SAM" id="MobiDB-lite"/>
    </source>
</evidence>
<reference evidence="2 3" key="1">
    <citation type="submission" date="2016-06" db="EMBL/GenBank/DDBJ databases">
        <title>The Draft Genome Sequence and Annotation of the Desert Woodrat Neotoma lepida.</title>
        <authorList>
            <person name="Campbell M."/>
            <person name="Oakeson K.F."/>
            <person name="Yandell M."/>
            <person name="Halpert J.R."/>
            <person name="Dearing D."/>
        </authorList>
    </citation>
    <scope>NUCLEOTIDE SEQUENCE [LARGE SCALE GENOMIC DNA]</scope>
    <source>
        <strain evidence="2">417</strain>
        <tissue evidence="2">Liver</tissue>
    </source>
</reference>
<evidence type="ECO:0000313" key="3">
    <source>
        <dbReference type="Proteomes" id="UP000092124"/>
    </source>
</evidence>
<sequence length="103" mass="11806">MLRGDTPHSPAKKVEKKYSRKKLQRTRHTAERASGPSLVQLLLIQRPRGMRNRKLGKLGVRGVSSERQPPPPTNPSAWGKQEFFYPKVVNFAAVHRKARRLQI</sequence>
<dbReference type="EMBL" id="LZPO01117047">
    <property type="protein sequence ID" value="OBS57607.1"/>
    <property type="molecule type" value="Genomic_DNA"/>
</dbReference>
<feature type="region of interest" description="Disordered" evidence="1">
    <location>
        <begin position="1"/>
        <end position="34"/>
    </location>
</feature>
<feature type="compositionally biased region" description="Basic residues" evidence="1">
    <location>
        <begin position="18"/>
        <end position="27"/>
    </location>
</feature>
<feature type="region of interest" description="Disordered" evidence="1">
    <location>
        <begin position="50"/>
        <end position="78"/>
    </location>
</feature>
<dbReference type="AlphaFoldDB" id="A0A1A6FWN5"/>
<dbReference type="Proteomes" id="UP000092124">
    <property type="component" value="Unassembled WGS sequence"/>
</dbReference>
<name>A0A1A6FWN5_NEOLE</name>
<protein>
    <submittedName>
        <fullName evidence="2">Uncharacterized protein</fullName>
    </submittedName>
</protein>
<organism evidence="2 3">
    <name type="scientific">Neotoma lepida</name>
    <name type="common">Desert woodrat</name>
    <dbReference type="NCBI Taxonomy" id="56216"/>
    <lineage>
        <taxon>Eukaryota</taxon>
        <taxon>Metazoa</taxon>
        <taxon>Chordata</taxon>
        <taxon>Craniata</taxon>
        <taxon>Vertebrata</taxon>
        <taxon>Euteleostomi</taxon>
        <taxon>Mammalia</taxon>
        <taxon>Eutheria</taxon>
        <taxon>Euarchontoglires</taxon>
        <taxon>Glires</taxon>
        <taxon>Rodentia</taxon>
        <taxon>Myomorpha</taxon>
        <taxon>Muroidea</taxon>
        <taxon>Cricetidae</taxon>
        <taxon>Neotominae</taxon>
        <taxon>Neotoma</taxon>
    </lineage>
</organism>
<keyword evidence="3" id="KW-1185">Reference proteome</keyword>
<proteinExistence type="predicted"/>